<feature type="domain" description="DH" evidence="12">
    <location>
        <begin position="642"/>
        <end position="839"/>
    </location>
</feature>
<evidence type="ECO:0000259" key="12">
    <source>
        <dbReference type="PROSITE" id="PS50010"/>
    </source>
</evidence>
<dbReference type="Xenbase" id="XB-GENE-990867">
    <property type="gene designation" value="arhgef18"/>
</dbReference>
<dbReference type="FunFam" id="2.30.29.30:FF:000021">
    <property type="entry name" value="Rho guanine nucleotide exchange factor 2"/>
    <property type="match status" value="1"/>
</dbReference>
<dbReference type="GO" id="GO:0035023">
    <property type="term" value="P:regulation of Rho protein signal transduction"/>
    <property type="evidence" value="ECO:0000318"/>
    <property type="project" value="GO_Central"/>
</dbReference>
<dbReference type="PROSITE" id="PS50081">
    <property type="entry name" value="ZF_DAG_PE_2"/>
    <property type="match status" value="1"/>
</dbReference>
<dbReference type="Pfam" id="PF00621">
    <property type="entry name" value="RhoGEF"/>
    <property type="match status" value="1"/>
</dbReference>
<dbReference type="InterPro" id="IPR035899">
    <property type="entry name" value="DBL_dom_sf"/>
</dbReference>
<dbReference type="InterPro" id="IPR041020">
    <property type="entry name" value="PH_16"/>
</dbReference>
<dbReference type="SUPFAM" id="SSF57889">
    <property type="entry name" value="Cysteine-rich domain"/>
    <property type="match status" value="1"/>
</dbReference>
<evidence type="ECO:0000256" key="6">
    <source>
        <dbReference type="ARBA" id="ARBA00022771"/>
    </source>
</evidence>
<keyword evidence="3" id="KW-0597">Phosphoprotein</keyword>
<dbReference type="GO" id="GO:0008270">
    <property type="term" value="F:zinc ion binding"/>
    <property type="evidence" value="ECO:0007669"/>
    <property type="project" value="UniProtKB-KW"/>
</dbReference>
<dbReference type="Pfam" id="PF17838">
    <property type="entry name" value="PH_16"/>
    <property type="match status" value="1"/>
</dbReference>
<dbReference type="GO" id="GO:0005737">
    <property type="term" value="C:cytoplasm"/>
    <property type="evidence" value="ECO:0007669"/>
    <property type="project" value="UniProtKB-SubCell"/>
</dbReference>
<evidence type="ECO:0000256" key="9">
    <source>
        <dbReference type="SAM" id="Coils"/>
    </source>
</evidence>
<feature type="coiled-coil region" evidence="9">
    <location>
        <begin position="1222"/>
        <end position="1309"/>
    </location>
</feature>
<dbReference type="CDD" id="cd15794">
    <property type="entry name" value="PH_ARHGEF18"/>
    <property type="match status" value="1"/>
</dbReference>
<dbReference type="GO" id="GO:0005085">
    <property type="term" value="F:guanyl-nucleotide exchange factor activity"/>
    <property type="evidence" value="ECO:0007669"/>
    <property type="project" value="UniProtKB-KW"/>
</dbReference>
<dbReference type="Proteomes" id="UP000008143">
    <property type="component" value="Chromosome 1"/>
</dbReference>
<dbReference type="OMA" id="QSFICRR"/>
<dbReference type="GO" id="GO:0005886">
    <property type="term" value="C:plasma membrane"/>
    <property type="evidence" value="ECO:0000318"/>
    <property type="project" value="GO_Central"/>
</dbReference>
<dbReference type="SUPFAM" id="SSF50729">
    <property type="entry name" value="PH domain-like"/>
    <property type="match status" value="1"/>
</dbReference>
<feature type="compositionally biased region" description="Basic and acidic residues" evidence="10">
    <location>
        <begin position="1418"/>
        <end position="1445"/>
    </location>
</feature>
<evidence type="ECO:0000256" key="5">
    <source>
        <dbReference type="ARBA" id="ARBA00022723"/>
    </source>
</evidence>
<dbReference type="InterPro" id="IPR037744">
    <property type="entry name" value="ARHGEF18_PH"/>
</dbReference>
<dbReference type="CDD" id="cd00160">
    <property type="entry name" value="RhoGEF"/>
    <property type="match status" value="1"/>
</dbReference>
<evidence type="ECO:0000313" key="15">
    <source>
        <dbReference type="Proteomes" id="UP000008143"/>
    </source>
</evidence>
<dbReference type="SMART" id="SM00325">
    <property type="entry name" value="RhoGEF"/>
    <property type="match status" value="1"/>
</dbReference>
<evidence type="ECO:0000259" key="13">
    <source>
        <dbReference type="PROSITE" id="PS50081"/>
    </source>
</evidence>
<dbReference type="AGR" id="Xenbase:XB-GENE-990867"/>
<dbReference type="Bgee" id="ENSXETG00000006438">
    <property type="expression patterns" value="Expressed in heart and 12 other cell types or tissues"/>
</dbReference>
<dbReference type="Gene3D" id="2.30.29.30">
    <property type="entry name" value="Pleckstrin-homology domain (PH domain)/Phosphotyrosine-binding domain (PTB)"/>
    <property type="match status" value="1"/>
</dbReference>
<reference evidence="14" key="1">
    <citation type="journal article" date="2010" name="Science">
        <title>The genome of the Western clawed frog Xenopus tropicalis.</title>
        <authorList>
            <person name="Hellsten U."/>
            <person name="Harland R.M."/>
            <person name="Gilchrist M.J."/>
            <person name="Hendrix D."/>
            <person name="Jurka J."/>
            <person name="Kapitonov V."/>
            <person name="Ovcharenko I."/>
            <person name="Putnam N.H."/>
            <person name="Shu S."/>
            <person name="Taher L."/>
            <person name="Blitz I.L."/>
            <person name="Blumberg B."/>
            <person name="Dichmann D.S."/>
            <person name="Dubchak I."/>
            <person name="Amaya E."/>
            <person name="Detter J.C."/>
            <person name="Fletcher R."/>
            <person name="Gerhard D.S."/>
            <person name="Goodstein D."/>
            <person name="Graves T."/>
            <person name="Grigoriev I.V."/>
            <person name="Grimwood J."/>
            <person name="Kawashima T."/>
            <person name="Lindquist E."/>
            <person name="Lucas S.M."/>
            <person name="Mead P.E."/>
            <person name="Mitros T."/>
            <person name="Ogino H."/>
            <person name="Ohta Y."/>
            <person name="Poliakov A.V."/>
            <person name="Pollet N."/>
            <person name="Robert J."/>
            <person name="Salamov A."/>
            <person name="Sater A.K."/>
            <person name="Schmutz J."/>
            <person name="Terry A."/>
            <person name="Vize P.D."/>
            <person name="Warren W.C."/>
            <person name="Wells D."/>
            <person name="Wills A."/>
            <person name="Wilson R.K."/>
            <person name="Zimmerman L.B."/>
            <person name="Zorn A.M."/>
            <person name="Grainger R."/>
            <person name="Grammer T."/>
            <person name="Khokha M.K."/>
            <person name="Richardson P.M."/>
            <person name="Rokhsar D.S."/>
        </authorList>
    </citation>
    <scope>NUCLEOTIDE SEQUENCE [LARGE SCALE GENOMIC DNA]</scope>
    <source>
        <strain evidence="14">Nigerian</strain>
    </source>
</reference>
<keyword evidence="6" id="KW-0863">Zinc-finger</keyword>
<evidence type="ECO:0000256" key="8">
    <source>
        <dbReference type="ARBA" id="ARBA00023054"/>
    </source>
</evidence>
<dbReference type="InterPro" id="IPR002219">
    <property type="entry name" value="PKC_DAG/PE"/>
</dbReference>
<organism evidence="14">
    <name type="scientific">Xenopus tropicalis</name>
    <name type="common">Western clawed frog</name>
    <name type="synonym">Silurana tropicalis</name>
    <dbReference type="NCBI Taxonomy" id="8364"/>
    <lineage>
        <taxon>Eukaryota</taxon>
        <taxon>Metazoa</taxon>
        <taxon>Chordata</taxon>
        <taxon>Craniata</taxon>
        <taxon>Vertebrata</taxon>
        <taxon>Euteleostomi</taxon>
        <taxon>Amphibia</taxon>
        <taxon>Batrachia</taxon>
        <taxon>Anura</taxon>
        <taxon>Pipoidea</taxon>
        <taxon>Pipidae</taxon>
        <taxon>Xenopodinae</taxon>
        <taxon>Xenopus</taxon>
        <taxon>Silurana</taxon>
    </lineage>
</organism>
<dbReference type="InterPro" id="IPR000219">
    <property type="entry name" value="DH_dom"/>
</dbReference>
<evidence type="ECO:0000313" key="17">
    <source>
        <dbReference type="Xenbase" id="XB-GENE-990867"/>
    </source>
</evidence>
<evidence type="ECO:0000259" key="11">
    <source>
        <dbReference type="PROSITE" id="PS50003"/>
    </source>
</evidence>
<dbReference type="SMART" id="SM00109">
    <property type="entry name" value="C1"/>
    <property type="match status" value="1"/>
</dbReference>
<feature type="domain" description="PH" evidence="11">
    <location>
        <begin position="878"/>
        <end position="980"/>
    </location>
</feature>
<feature type="domain" description="Phorbol-ester/DAG-type" evidence="13">
    <location>
        <begin position="452"/>
        <end position="499"/>
    </location>
</feature>
<dbReference type="InterPro" id="IPR011993">
    <property type="entry name" value="PH-like_dom_sf"/>
</dbReference>
<evidence type="ECO:0000256" key="1">
    <source>
        <dbReference type="ARBA" id="ARBA00004496"/>
    </source>
</evidence>
<name>F6ZCH8_XENTR</name>
<dbReference type="CDD" id="cd20879">
    <property type="entry name" value="C1_ARHGEF18-like"/>
    <property type="match status" value="1"/>
</dbReference>
<dbReference type="ExpressionAtlas" id="F6ZCH8">
    <property type="expression patterns" value="baseline"/>
</dbReference>
<evidence type="ECO:0000256" key="2">
    <source>
        <dbReference type="ARBA" id="ARBA00022490"/>
    </source>
</evidence>
<protein>
    <submittedName>
        <fullName evidence="16">Rho guanine nucleotide exchange factor 18 isoform X1</fullName>
    </submittedName>
    <submittedName>
        <fullName evidence="14">Rho/Rac guanine nucleotide exchange factor 18</fullName>
    </submittedName>
</protein>
<dbReference type="GeneTree" id="ENSGT00940000157375"/>
<proteinExistence type="predicted"/>
<dbReference type="GeneID" id="100498531"/>
<keyword evidence="5" id="KW-0479">Metal-binding</keyword>
<reference evidence="14" key="2">
    <citation type="submission" date="2011-06" db="UniProtKB">
        <authorList>
            <consortium name="Ensembl"/>
        </authorList>
    </citation>
    <scope>IDENTIFICATION</scope>
</reference>
<dbReference type="PANTHER" id="PTHR47440">
    <property type="entry name" value="RIKEN CDNA A430078G23 GENE"/>
    <property type="match status" value="1"/>
</dbReference>
<keyword evidence="4" id="KW-0344">Guanine-nucleotide releasing factor</keyword>
<comment type="subcellular location">
    <subcellularLocation>
        <location evidence="1">Cytoplasm</location>
    </subcellularLocation>
</comment>
<dbReference type="FunFam" id="1.20.900.10:FF:000004">
    <property type="entry name" value="Rho guanine nucleotide exchange factor 2"/>
    <property type="match status" value="1"/>
</dbReference>
<dbReference type="SUPFAM" id="SSF48065">
    <property type="entry name" value="DBL homology domain (DH-domain)"/>
    <property type="match status" value="1"/>
</dbReference>
<evidence type="ECO:0000256" key="3">
    <source>
        <dbReference type="ARBA" id="ARBA00022553"/>
    </source>
</evidence>
<evidence type="ECO:0000256" key="4">
    <source>
        <dbReference type="ARBA" id="ARBA00022658"/>
    </source>
</evidence>
<feature type="region of interest" description="Disordered" evidence="10">
    <location>
        <begin position="1415"/>
        <end position="1532"/>
    </location>
</feature>
<keyword evidence="8 9" id="KW-0175">Coiled coil</keyword>
<dbReference type="PROSITE" id="PS50003">
    <property type="entry name" value="PH_DOMAIN"/>
    <property type="match status" value="1"/>
</dbReference>
<reference evidence="16" key="3">
    <citation type="submission" date="2025-04" db="UniProtKB">
        <authorList>
            <consortium name="RefSeq"/>
        </authorList>
    </citation>
    <scope>IDENTIFICATION</scope>
    <source>
        <strain evidence="16">Nigerian</strain>
        <tissue evidence="16">Liver and blood</tissue>
    </source>
</reference>
<accession>F6ZCH8</accession>
<dbReference type="SMART" id="SM00233">
    <property type="entry name" value="PH"/>
    <property type="match status" value="1"/>
</dbReference>
<feature type="compositionally biased region" description="Pro residues" evidence="10">
    <location>
        <begin position="1509"/>
        <end position="1519"/>
    </location>
</feature>
<dbReference type="KEGG" id="xtr:100498531"/>
<dbReference type="Ensembl" id="ENSXETT00000014110">
    <property type="protein sequence ID" value="ENSXETP00000014110"/>
    <property type="gene ID" value="ENSXETG00000006438"/>
</dbReference>
<dbReference type="InterPro" id="IPR046349">
    <property type="entry name" value="C1-like_sf"/>
</dbReference>
<dbReference type="InterPro" id="IPR001849">
    <property type="entry name" value="PH_domain"/>
</dbReference>
<dbReference type="OrthoDB" id="28045at2759"/>
<dbReference type="CTD" id="23370"/>
<gene>
    <name evidence="14 16 17" type="primary">arhgef18</name>
</gene>
<dbReference type="Gene3D" id="3.30.60.20">
    <property type="match status" value="1"/>
</dbReference>
<evidence type="ECO:0000256" key="7">
    <source>
        <dbReference type="ARBA" id="ARBA00022833"/>
    </source>
</evidence>
<keyword evidence="15" id="KW-1185">Reference proteome</keyword>
<sequence>MVQIDPGSHRHTAGLNVLVKVQSPPVQEMSDSILNNSWPSFSKLWLKRWSFKRASECKPCSTFSAIPDSRSVTPDADPNSEEAFLLAEEKDDLSVDLNDYSNDIISSSEDLTSIDSSLQGTEYYKDLVQMDAAEDPRSEQEEHKLASASFCMADETDITLGKGEVIITYTKPFICPVSCGPGAAIEENITENTTEGDKGSYRQLLPIKFEEPIPVLVRSLSTSRRHSWDDAVSPSDTVRRLSLSNSEIANDGERDIEESAAATMVHSMELPGPWVTNLSIQADVGELGVQETNAESKEVDSHGKRLRSKSVPSTLDKISTTRISRSLESSCPVIEVIQTPHLETTEKDHVEPTHVLFVQQVLQELKQYHGTKNKQEGSREPKQNLTWFEFLSNEPEETTKSEKVEKGTKVKRRLSSLRSRVTGSWQKDKGKIKEELKDKGKEAKDTWINTNGHELVPGCFSSHAKCTLCTKALANRHGLQCMYCAVNVHKNCKALLPECTSNKLKKDNSPKPVASSLSCQQASLKENPRIAIVGLDGTHAQARGLGMTVTHRGGSRVEIQSNSGSRASTSTAEMDDVDSGLSRLKLFSDENVSLAPDSVFLEDSYTNVKSELDLDALEFEAGSWSCAVDPLYLKKQKKEVIKRQDVIYELMQTEMHHVRTLKIMLRVYSRALSEELQYGNKDIHQIFPCVDDLLELHVNFLARFKERRKESMEEGSDRNYMIQKVGDILVQQFSGESGERMREKYGIFCSQHNKAVSRYKDLLRDSKKFQNLMKKIGNSSIVRRLGVQECILLVTQRITKYPVLVERIIQNTEEGTEDYETLTQAIALIKDTITDVDSRVHESEKVQRLREIVSKMELKSSGKLKNGTFRKQDILRRQLLHDGVLYWKTASGRLKDILAVLLTDILLLLQEKDQKYSLSPVDNKAPVISLQKLIVREVANEEKAMFLISASNTGAEMYEIHTNSKEERNFWMNIIRGAVESCPVQDAEILNEAEEEKKLFTERAAKIKEFQERLNQKDYVIVQSLNEKLQTCMEMAELYGYEDLPQEPRITLLPRAETGENLEGKGILHSAVTAAERIHYMLLSQTALLNPLDEANNSATILPRRSETFGGYDTDSFKQKVKDRRAVSMGSDSQVQDGTLIEPVVSTTDNNSPPVCHETEMITCVETLLQHLYSLQAVISQQDSYVEVQKEREKQFRQQSSRGNMLLEQEKQRNFEKQREELGNVQKMQDQLRLEKQKWERERERQQREAEAMENMLRQRMGDSELQLQKLHQERDELEAQRKEYQHDLERLRESQKAVEKDRERLELMKRIKATSAGAGSFSSDLIPVVVHSAASNGEGMLSTEAPSHLPLKPLAKTTMSMSAADYLERPEVARRESNVTDIRPALKKEVPIHLLSATNQIQKQAALTRQQIPTHLAMDKGKEKPSRGKASHRTESTASLDHRLGFPPKLSGKEDGTVRSRRSASPSPFSSQTVFFQQDPVGQAEPSLDTPFYTPVLYRPSSFHLLPPSFPPQPPPPPAEDEGSKENVIYF</sequence>
<evidence type="ECO:0000313" key="14">
    <source>
        <dbReference type="Ensembl" id="ENSXETP00000014110"/>
    </source>
</evidence>
<evidence type="ECO:0000256" key="10">
    <source>
        <dbReference type="SAM" id="MobiDB-lite"/>
    </source>
</evidence>
<dbReference type="PROSITE" id="PS00479">
    <property type="entry name" value="ZF_DAG_PE_1"/>
    <property type="match status" value="1"/>
</dbReference>
<dbReference type="Gene3D" id="1.20.900.10">
    <property type="entry name" value="Dbl homology (DH) domain"/>
    <property type="match status" value="1"/>
</dbReference>
<dbReference type="PROSITE" id="PS50010">
    <property type="entry name" value="DH_2"/>
    <property type="match status" value="1"/>
</dbReference>
<evidence type="ECO:0000313" key="16">
    <source>
        <dbReference type="RefSeq" id="XP_031760977.1"/>
    </source>
</evidence>
<dbReference type="PANTHER" id="PTHR47440:SF1">
    <property type="entry name" value="RHO_RAC GUANINE NUCLEOTIDE EXCHANGE FACTOR 18"/>
    <property type="match status" value="1"/>
</dbReference>
<dbReference type="InterPro" id="IPR053089">
    <property type="entry name" value="Rho_GEF18"/>
</dbReference>
<keyword evidence="7" id="KW-0862">Zinc</keyword>
<dbReference type="RefSeq" id="XP_031760977.1">
    <property type="nucleotide sequence ID" value="XM_031905117.1"/>
</dbReference>
<keyword evidence="2" id="KW-0963">Cytoplasm</keyword>
<dbReference type="GO" id="GO:0007264">
    <property type="term" value="P:small GTPase-mediated signal transduction"/>
    <property type="evidence" value="ECO:0007669"/>
    <property type="project" value="InterPro"/>
</dbReference>